<comment type="caution">
    <text evidence="5">The sequence shown here is derived from an EMBL/GenBank/DDBJ whole genome shotgun (WGS) entry which is preliminary data.</text>
</comment>
<dbReference type="SMART" id="SM01092">
    <property type="entry name" value="CO_deh_flav_C"/>
    <property type="match status" value="1"/>
</dbReference>
<dbReference type="PANTHER" id="PTHR42659">
    <property type="entry name" value="XANTHINE DEHYDROGENASE SUBUNIT C-RELATED"/>
    <property type="match status" value="1"/>
</dbReference>
<dbReference type="AlphaFoldDB" id="A0A3A8ATU4"/>
<dbReference type="Pfam" id="PF00941">
    <property type="entry name" value="FAD_binding_5"/>
    <property type="match status" value="1"/>
</dbReference>
<organism evidence="5 6">
    <name type="scientific">Roseovarius spongiae</name>
    <dbReference type="NCBI Taxonomy" id="2320272"/>
    <lineage>
        <taxon>Bacteria</taxon>
        <taxon>Pseudomonadati</taxon>
        <taxon>Pseudomonadota</taxon>
        <taxon>Alphaproteobacteria</taxon>
        <taxon>Rhodobacterales</taxon>
        <taxon>Roseobacteraceae</taxon>
        <taxon>Roseovarius</taxon>
    </lineage>
</organism>
<feature type="domain" description="FAD-binding PCMH-type" evidence="4">
    <location>
        <begin position="1"/>
        <end position="172"/>
    </location>
</feature>
<dbReference type="Proteomes" id="UP000281128">
    <property type="component" value="Unassembled WGS sequence"/>
</dbReference>
<keyword evidence="1" id="KW-0285">Flavoprotein</keyword>
<dbReference type="PROSITE" id="PS51387">
    <property type="entry name" value="FAD_PCMH"/>
    <property type="match status" value="1"/>
</dbReference>
<dbReference type="InterPro" id="IPR002346">
    <property type="entry name" value="Mopterin_DH_FAD-bd"/>
</dbReference>
<evidence type="ECO:0000256" key="3">
    <source>
        <dbReference type="ARBA" id="ARBA00023002"/>
    </source>
</evidence>
<reference evidence="5 6" key="1">
    <citation type="submission" date="2018-09" db="EMBL/GenBank/DDBJ databases">
        <title>Roseovarius spongiae sp. nov., isolated from a marine sponge.</title>
        <authorList>
            <person name="Zhuang L."/>
            <person name="Luo L."/>
        </authorList>
    </citation>
    <scope>NUCLEOTIDE SEQUENCE [LARGE SCALE GENOMIC DNA]</scope>
    <source>
        <strain evidence="5 6">HN-E21</strain>
    </source>
</reference>
<dbReference type="InterPro" id="IPR016169">
    <property type="entry name" value="FAD-bd_PCMH_sub2"/>
</dbReference>
<dbReference type="Gene3D" id="3.30.390.50">
    <property type="entry name" value="CO dehydrogenase flavoprotein, C-terminal domain"/>
    <property type="match status" value="1"/>
</dbReference>
<accession>A0A3A8ATU4</accession>
<gene>
    <name evidence="5" type="ORF">D6850_09290</name>
</gene>
<dbReference type="EMBL" id="RAPE01000002">
    <property type="protein sequence ID" value="RKF15039.1"/>
    <property type="molecule type" value="Genomic_DNA"/>
</dbReference>
<dbReference type="InterPro" id="IPR051312">
    <property type="entry name" value="Diverse_Substr_Oxidored"/>
</dbReference>
<dbReference type="InterPro" id="IPR036683">
    <property type="entry name" value="CO_DH_flav_C_dom_sf"/>
</dbReference>
<evidence type="ECO:0000256" key="1">
    <source>
        <dbReference type="ARBA" id="ARBA00022630"/>
    </source>
</evidence>
<evidence type="ECO:0000256" key="2">
    <source>
        <dbReference type="ARBA" id="ARBA00022827"/>
    </source>
</evidence>
<keyword evidence="3" id="KW-0560">Oxidoreductase</keyword>
<dbReference type="Gene3D" id="3.30.465.10">
    <property type="match status" value="1"/>
</dbReference>
<evidence type="ECO:0000313" key="6">
    <source>
        <dbReference type="Proteomes" id="UP000281128"/>
    </source>
</evidence>
<keyword evidence="6" id="KW-1185">Reference proteome</keyword>
<dbReference type="SUPFAM" id="SSF56176">
    <property type="entry name" value="FAD-binding/transporter-associated domain-like"/>
    <property type="match status" value="1"/>
</dbReference>
<keyword evidence="2" id="KW-0274">FAD</keyword>
<dbReference type="SUPFAM" id="SSF55447">
    <property type="entry name" value="CO dehydrogenase flavoprotein C-terminal domain-like"/>
    <property type="match status" value="1"/>
</dbReference>
<evidence type="ECO:0000313" key="5">
    <source>
        <dbReference type="EMBL" id="RKF15039.1"/>
    </source>
</evidence>
<dbReference type="InterPro" id="IPR016166">
    <property type="entry name" value="FAD-bd_PCMH"/>
</dbReference>
<dbReference type="InterPro" id="IPR036318">
    <property type="entry name" value="FAD-bd_PCMH-like_sf"/>
</dbReference>
<sequence>MQYLKPQSIEEAADILSRNAGKARILAGGTDLLVQLKSGMIEPEMIVDIKHLDGMHDITEEDGGYRVGAAVPGIKLGQHAGVKALWPGVVEACELIGSTQIQGRCTMVGNLCNGGPAADSVPAMVAADATVRIAGPNGARDCAVFDVPTGPGKISLEPGEFVTSVFLPARPARASDAYLRFIPRTEMDIAVASAGVSLELGEDGTITAARVTLGAVGPKVMLVENAARAIIGTTLDDDAAEALAAACRDAASPIDDKRGTVEFRTQVAGVLAKRAARIAMTRAGEK</sequence>
<dbReference type="InterPro" id="IPR005107">
    <property type="entry name" value="CO_DH_flav_C"/>
</dbReference>
<dbReference type="Gene3D" id="3.30.43.10">
    <property type="entry name" value="Uridine Diphospho-n-acetylenolpyruvylglucosamine Reductase, domain 2"/>
    <property type="match status" value="1"/>
</dbReference>
<name>A0A3A8ATU4_9RHOB</name>
<dbReference type="RefSeq" id="WP_121166113.1">
    <property type="nucleotide sequence ID" value="NZ_RAPE01000002.1"/>
</dbReference>
<proteinExistence type="predicted"/>
<protein>
    <submittedName>
        <fullName evidence="5">Xanthine dehydrogenase family protein subunit M</fullName>
    </submittedName>
</protein>
<dbReference type="GO" id="GO:0071949">
    <property type="term" value="F:FAD binding"/>
    <property type="evidence" value="ECO:0007669"/>
    <property type="project" value="InterPro"/>
</dbReference>
<dbReference type="Pfam" id="PF03450">
    <property type="entry name" value="CO_deh_flav_C"/>
    <property type="match status" value="1"/>
</dbReference>
<dbReference type="InterPro" id="IPR016167">
    <property type="entry name" value="FAD-bd_PCMH_sub1"/>
</dbReference>
<dbReference type="PANTHER" id="PTHR42659:SF2">
    <property type="entry name" value="XANTHINE DEHYDROGENASE SUBUNIT C-RELATED"/>
    <property type="match status" value="1"/>
</dbReference>
<evidence type="ECO:0000259" key="4">
    <source>
        <dbReference type="PROSITE" id="PS51387"/>
    </source>
</evidence>
<dbReference type="OrthoDB" id="9814706at2"/>
<dbReference type="GO" id="GO:0016491">
    <property type="term" value="F:oxidoreductase activity"/>
    <property type="evidence" value="ECO:0007669"/>
    <property type="project" value="UniProtKB-KW"/>
</dbReference>